<dbReference type="PANTHER" id="PTHR42783:SF3">
    <property type="entry name" value="GLUTAMATE SYNTHASE [NADPH] SMALL CHAIN-RELATED"/>
    <property type="match status" value="1"/>
</dbReference>
<gene>
    <name evidence="2" type="ORF">ENG67_03410</name>
</gene>
<accession>A0A7C1B3S5</accession>
<dbReference type="SUPFAM" id="SSF51971">
    <property type="entry name" value="Nucleotide-binding domain"/>
    <property type="match status" value="1"/>
</dbReference>
<evidence type="ECO:0000259" key="1">
    <source>
        <dbReference type="Pfam" id="PF07992"/>
    </source>
</evidence>
<dbReference type="Proteomes" id="UP000885931">
    <property type="component" value="Unassembled WGS sequence"/>
</dbReference>
<feature type="domain" description="FAD/NAD(P)-binding" evidence="1">
    <location>
        <begin position="39"/>
        <end position="284"/>
    </location>
</feature>
<dbReference type="AlphaFoldDB" id="A0A7C1B3S5"/>
<reference evidence="2" key="1">
    <citation type="journal article" date="2020" name="mSystems">
        <title>Genome- and Community-Level Interaction Insights into Carbon Utilization and Element Cycling Functions of Hydrothermarchaeota in Hydrothermal Sediment.</title>
        <authorList>
            <person name="Zhou Z."/>
            <person name="Liu Y."/>
            <person name="Xu W."/>
            <person name="Pan J."/>
            <person name="Luo Z.H."/>
            <person name="Li M."/>
        </authorList>
    </citation>
    <scope>NUCLEOTIDE SEQUENCE [LARGE SCALE GENOMIC DNA]</scope>
    <source>
        <strain evidence="2">HyVt-237</strain>
    </source>
</reference>
<dbReference type="InterPro" id="IPR036188">
    <property type="entry name" value="FAD/NAD-bd_sf"/>
</dbReference>
<dbReference type="PANTHER" id="PTHR42783">
    <property type="entry name" value="GLUTAMATE SYNTHASE [NADPH] SMALL CHAIN"/>
    <property type="match status" value="1"/>
</dbReference>
<sequence length="316" mass="34820">HQVTIFEALHKPGGVLMYGIPQFRLPKEIVAREIDYVKKLGVEIVTNFIVGKTMTLDELREKEGFDAFFVGTGAGYPRFMGIPGENLLGIYSANEFLTRINLMKAYMFPEYDTPVKVGDRVIVVGAGNVAMDAARCALRSGAGEVTIVYRRSWKEMTARIEEIENAKEEGIKFLILHNPVAFYGDESGWVREAELIKMELGEPDESGRRRPVPIKGSEFRIPVDTVVEAIGQVPNPVVPQTTPGLKTTRWGTLVSSPTTGATTKEGVFTGGDIMTGAATVILAAGTGKVAAKYIDYYLRNKDKPGIWEELTKDIKE</sequence>
<feature type="non-terminal residue" evidence="2">
    <location>
        <position position="1"/>
    </location>
</feature>
<protein>
    <submittedName>
        <fullName evidence="2">Dihydropyrimidine dehydrogenase</fullName>
    </submittedName>
</protein>
<dbReference type="Pfam" id="PF07992">
    <property type="entry name" value="Pyr_redox_2"/>
    <property type="match status" value="1"/>
</dbReference>
<dbReference type="GO" id="GO:0016491">
    <property type="term" value="F:oxidoreductase activity"/>
    <property type="evidence" value="ECO:0007669"/>
    <property type="project" value="InterPro"/>
</dbReference>
<dbReference type="PRINTS" id="PR00368">
    <property type="entry name" value="FADPNR"/>
</dbReference>
<name>A0A7C1B3S5_UNCW3</name>
<evidence type="ECO:0000313" key="2">
    <source>
        <dbReference type="EMBL" id="HDM90239.1"/>
    </source>
</evidence>
<proteinExistence type="predicted"/>
<dbReference type="EMBL" id="DRBW01000138">
    <property type="protein sequence ID" value="HDM90239.1"/>
    <property type="molecule type" value="Genomic_DNA"/>
</dbReference>
<comment type="caution">
    <text evidence="2">The sequence shown here is derived from an EMBL/GenBank/DDBJ whole genome shotgun (WGS) entry which is preliminary data.</text>
</comment>
<dbReference type="Gene3D" id="3.50.50.60">
    <property type="entry name" value="FAD/NAD(P)-binding domain"/>
    <property type="match status" value="2"/>
</dbReference>
<organism evidence="2">
    <name type="scientific">candidate division WOR-3 bacterium</name>
    <dbReference type="NCBI Taxonomy" id="2052148"/>
    <lineage>
        <taxon>Bacteria</taxon>
        <taxon>Bacteria division WOR-3</taxon>
    </lineage>
</organism>
<dbReference type="InterPro" id="IPR023753">
    <property type="entry name" value="FAD/NAD-binding_dom"/>
</dbReference>